<dbReference type="GO" id="GO:0008757">
    <property type="term" value="F:S-adenosylmethionine-dependent methyltransferase activity"/>
    <property type="evidence" value="ECO:0007669"/>
    <property type="project" value="InterPro"/>
</dbReference>
<name>A0A512DI22_9PROT</name>
<evidence type="ECO:0000313" key="3">
    <source>
        <dbReference type="Proteomes" id="UP000321523"/>
    </source>
</evidence>
<organism evidence="2 3">
    <name type="scientific">Skermanella aerolata</name>
    <dbReference type="NCBI Taxonomy" id="393310"/>
    <lineage>
        <taxon>Bacteria</taxon>
        <taxon>Pseudomonadati</taxon>
        <taxon>Pseudomonadota</taxon>
        <taxon>Alphaproteobacteria</taxon>
        <taxon>Rhodospirillales</taxon>
        <taxon>Azospirillaceae</taxon>
        <taxon>Skermanella</taxon>
    </lineage>
</organism>
<accession>A0A512DI22</accession>
<dbReference type="CDD" id="cd02440">
    <property type="entry name" value="AdoMet_MTases"/>
    <property type="match status" value="1"/>
</dbReference>
<reference evidence="2 3" key="1">
    <citation type="submission" date="2019-07" db="EMBL/GenBank/DDBJ databases">
        <title>Whole genome shotgun sequence of Skermanella aerolata NBRC 106429.</title>
        <authorList>
            <person name="Hosoyama A."/>
            <person name="Uohara A."/>
            <person name="Ohji S."/>
            <person name="Ichikawa N."/>
        </authorList>
    </citation>
    <scope>NUCLEOTIDE SEQUENCE [LARGE SCALE GENOMIC DNA]</scope>
    <source>
        <strain evidence="2 3">NBRC 106429</strain>
    </source>
</reference>
<dbReference type="Proteomes" id="UP000321523">
    <property type="component" value="Unassembled WGS sequence"/>
</dbReference>
<dbReference type="RefSeq" id="WP_044425686.1">
    <property type="nucleotide sequence ID" value="NZ_BJYZ01000002.1"/>
</dbReference>
<evidence type="ECO:0000259" key="1">
    <source>
        <dbReference type="Pfam" id="PF08241"/>
    </source>
</evidence>
<dbReference type="Gene3D" id="3.40.50.150">
    <property type="entry name" value="Vaccinia Virus protein VP39"/>
    <property type="match status" value="1"/>
</dbReference>
<proteinExistence type="predicted"/>
<dbReference type="SUPFAM" id="SSF53335">
    <property type="entry name" value="S-adenosyl-L-methionine-dependent methyltransferases"/>
    <property type="match status" value="1"/>
</dbReference>
<dbReference type="Pfam" id="PF08241">
    <property type="entry name" value="Methyltransf_11"/>
    <property type="match status" value="1"/>
</dbReference>
<protein>
    <recommendedName>
        <fullName evidence="1">Methyltransferase type 11 domain-containing protein</fullName>
    </recommendedName>
</protein>
<comment type="caution">
    <text evidence="2">The sequence shown here is derived from an EMBL/GenBank/DDBJ whole genome shotgun (WGS) entry which is preliminary data.</text>
</comment>
<sequence>MSFQDFALGTRAAVRPYHDAEDAAGRRVRQVLRITRDLRELFPGSSGILDIAAGGGEAVSWYRSLFPGVRLVCLEGPTAKPRPTVARFAAIAHFRRFDGAAIPYADASFDVITGYRGLSATPEDRRAVLLLEAYRVLKPGGLIVLFEPKGAGLAARTLTRTIRDVGFHDAMVRYDGPLPLLPIGADFHVVAFRP</sequence>
<feature type="domain" description="Methyltransferase type 11" evidence="1">
    <location>
        <begin position="49"/>
        <end position="145"/>
    </location>
</feature>
<dbReference type="EMBL" id="BJYZ01000002">
    <property type="protein sequence ID" value="GEO36134.1"/>
    <property type="molecule type" value="Genomic_DNA"/>
</dbReference>
<dbReference type="InterPro" id="IPR029063">
    <property type="entry name" value="SAM-dependent_MTases_sf"/>
</dbReference>
<dbReference type="InterPro" id="IPR013216">
    <property type="entry name" value="Methyltransf_11"/>
</dbReference>
<dbReference type="AlphaFoldDB" id="A0A512DI22"/>
<keyword evidence="3" id="KW-1185">Reference proteome</keyword>
<gene>
    <name evidence="2" type="ORF">SAE02_02820</name>
</gene>
<evidence type="ECO:0000313" key="2">
    <source>
        <dbReference type="EMBL" id="GEO36134.1"/>
    </source>
</evidence>